<dbReference type="EMBL" id="JAENGZ010000930">
    <property type="protein sequence ID" value="KAG6952308.1"/>
    <property type="molecule type" value="Genomic_DNA"/>
</dbReference>
<dbReference type="PANTHER" id="PTHR43150:SF2">
    <property type="entry name" value="HYPERKINETIC, ISOFORM M"/>
    <property type="match status" value="1"/>
</dbReference>
<dbReference type="AlphaFoldDB" id="A0A8T1U044"/>
<organism evidence="4 5">
    <name type="scientific">Phytophthora cactorum</name>
    <dbReference type="NCBI Taxonomy" id="29920"/>
    <lineage>
        <taxon>Eukaryota</taxon>
        <taxon>Sar</taxon>
        <taxon>Stramenopiles</taxon>
        <taxon>Oomycota</taxon>
        <taxon>Peronosporomycetes</taxon>
        <taxon>Peronosporales</taxon>
        <taxon>Peronosporaceae</taxon>
        <taxon>Phytophthora</taxon>
    </lineage>
</organism>
<proteinExistence type="predicted"/>
<name>A0A8T1U044_9STRA</name>
<accession>A0A8T1U044</accession>
<evidence type="ECO:0000313" key="4">
    <source>
        <dbReference type="EMBL" id="KAG6952308.1"/>
    </source>
</evidence>
<dbReference type="OrthoDB" id="1720422at2759"/>
<dbReference type="InterPro" id="IPR023210">
    <property type="entry name" value="NADP_OxRdtase_dom"/>
</dbReference>
<feature type="domain" description="NADP-dependent oxidoreductase" evidence="3">
    <location>
        <begin position="2"/>
        <end position="237"/>
    </location>
</feature>
<evidence type="ECO:0000259" key="3">
    <source>
        <dbReference type="Pfam" id="PF00248"/>
    </source>
</evidence>
<evidence type="ECO:0000256" key="2">
    <source>
        <dbReference type="ARBA" id="ARBA00023002"/>
    </source>
</evidence>
<comment type="caution">
    <text evidence="4">The sequence shown here is derived from an EMBL/GenBank/DDBJ whole genome shotgun (WGS) entry which is preliminary data.</text>
</comment>
<dbReference type="PANTHER" id="PTHR43150">
    <property type="entry name" value="HYPERKINETIC, ISOFORM M"/>
    <property type="match status" value="1"/>
</dbReference>
<protein>
    <recommendedName>
        <fullName evidence="3">NADP-dependent oxidoreductase domain-containing protein</fullName>
    </recommendedName>
</protein>
<evidence type="ECO:0000313" key="5">
    <source>
        <dbReference type="Proteomes" id="UP000688947"/>
    </source>
</evidence>
<dbReference type="InterPro" id="IPR005399">
    <property type="entry name" value="K_chnl_volt-dep_bsu_KCNAB-rel"/>
</dbReference>
<gene>
    <name evidence="4" type="ORF">JG687_00013085</name>
</gene>
<reference evidence="4" key="1">
    <citation type="submission" date="2021-01" db="EMBL/GenBank/DDBJ databases">
        <title>Phytophthora aleatoria, a newly-described species from Pinus radiata is distinct from Phytophthora cactorum isolates based on comparative genomics.</title>
        <authorList>
            <person name="Mcdougal R."/>
            <person name="Panda P."/>
            <person name="Williams N."/>
            <person name="Studholme D.J."/>
        </authorList>
    </citation>
    <scope>NUCLEOTIDE SEQUENCE</scope>
    <source>
        <strain evidence="4">NZFS 3830</strain>
    </source>
</reference>
<keyword evidence="2" id="KW-0560">Oxidoreductase</keyword>
<evidence type="ECO:0000256" key="1">
    <source>
        <dbReference type="ARBA" id="ARBA00022857"/>
    </source>
</evidence>
<dbReference type="Proteomes" id="UP000688947">
    <property type="component" value="Unassembled WGS sequence"/>
</dbReference>
<dbReference type="Pfam" id="PF00248">
    <property type="entry name" value="Aldo_ket_red"/>
    <property type="match status" value="1"/>
</dbReference>
<dbReference type="VEuPathDB" id="FungiDB:PC110_g21536"/>
<keyword evidence="1" id="KW-0521">NADP</keyword>
<sequence length="258" mass="29512">MLTTTFKHGINFFDSAENYTDGYSEELTGLAIQRGIQNSDVSRKHIVEGMKASLRHLQLHNVDVVVCDRSEPYTPIEETVRPMNFVIQQGWAYYWGTSEWLASDIQEACEIADRLGLIRPIVEQSQYSIVDRNKVEFEFVDLYKKYNQDSRRFRRYLSDMQLVPSFDERVEMAEKIKMIVAELGCSLPQLALAWCVSNENASTVMIGASRPEQLENLKELDFVDKVTPEVKAKIDAIVNFVPTVPALNSLATLHGRRL</sequence>
<dbReference type="GO" id="GO:0016491">
    <property type="term" value="F:oxidoreductase activity"/>
    <property type="evidence" value="ECO:0007669"/>
    <property type="project" value="UniProtKB-KW"/>
</dbReference>